<dbReference type="InterPro" id="IPR011006">
    <property type="entry name" value="CheY-like_superfamily"/>
</dbReference>
<feature type="domain" description="Histidine kinase" evidence="15">
    <location>
        <begin position="845"/>
        <end position="1060"/>
    </location>
</feature>
<dbReference type="Proteomes" id="UP000289703">
    <property type="component" value="Unassembled WGS sequence"/>
</dbReference>
<dbReference type="InterPro" id="IPR003594">
    <property type="entry name" value="HATPase_dom"/>
</dbReference>
<dbReference type="InterPro" id="IPR018062">
    <property type="entry name" value="HTH_AraC-typ_CS"/>
</dbReference>
<dbReference type="Gene3D" id="3.40.50.2300">
    <property type="match status" value="1"/>
</dbReference>
<dbReference type="InterPro" id="IPR036890">
    <property type="entry name" value="HATPase_C_sf"/>
</dbReference>
<dbReference type="FunFam" id="3.30.565.10:FF:000037">
    <property type="entry name" value="Hybrid sensor histidine kinase/response regulator"/>
    <property type="match status" value="1"/>
</dbReference>
<dbReference type="SUPFAM" id="SSF63829">
    <property type="entry name" value="Calcium-dependent phosphotriesterase"/>
    <property type="match status" value="2"/>
</dbReference>
<dbReference type="SMART" id="SM00388">
    <property type="entry name" value="HisKA"/>
    <property type="match status" value="1"/>
</dbReference>
<keyword evidence="3 12" id="KW-0597">Phosphoprotein</keyword>
<keyword evidence="11" id="KW-0804">Transcription</keyword>
<dbReference type="InterPro" id="IPR003661">
    <property type="entry name" value="HisK_dim/P_dom"/>
</dbReference>
<name>A0A4Q1JLI5_9BACT</name>
<evidence type="ECO:0000313" key="17">
    <source>
        <dbReference type="EMBL" id="RXQ94540.1"/>
    </source>
</evidence>
<dbReference type="InterPro" id="IPR011123">
    <property type="entry name" value="Y_Y_Y"/>
</dbReference>
<evidence type="ECO:0000256" key="3">
    <source>
        <dbReference type="ARBA" id="ARBA00022553"/>
    </source>
</evidence>
<evidence type="ECO:0000256" key="8">
    <source>
        <dbReference type="ARBA" id="ARBA00023012"/>
    </source>
</evidence>
<evidence type="ECO:0000259" key="16">
    <source>
        <dbReference type="PROSITE" id="PS50110"/>
    </source>
</evidence>
<dbReference type="PROSITE" id="PS50109">
    <property type="entry name" value="HIS_KIN"/>
    <property type="match status" value="1"/>
</dbReference>
<dbReference type="PRINTS" id="PR00344">
    <property type="entry name" value="BCTRLSENSOR"/>
</dbReference>
<keyword evidence="7" id="KW-0067">ATP-binding</keyword>
<dbReference type="GO" id="GO:0005524">
    <property type="term" value="F:ATP binding"/>
    <property type="evidence" value="ECO:0007669"/>
    <property type="project" value="UniProtKB-KW"/>
</dbReference>
<keyword evidence="8" id="KW-0902">Two-component regulatory system</keyword>
<dbReference type="SUPFAM" id="SSF46689">
    <property type="entry name" value="Homeodomain-like"/>
    <property type="match status" value="1"/>
</dbReference>
<keyword evidence="5" id="KW-0547">Nucleotide-binding</keyword>
<keyword evidence="18" id="KW-1185">Reference proteome</keyword>
<sequence length="1364" mass="156214">MTKNYSRLVKLILLIVLCHSFIFSKAQESTNFIHLGVEVDRQSTIATNVLEDSLGYLWLNSHMGILRFDGYEYREYPFREIFGNKVPPSSTLGIRKDPKGHIWCVSKSGSISKLMPTGKFHAQFSDFSPLQEHQSFEAFSIDSSRLWLGSSFGTLTGLSLVDSTLTKFNIHSSNESITSVSAGKSNTVWFCTNKGRIFKADLSSKKLTELKGPFNNPFNKLILTTDFDGNLWIGTELYGLFYYNIENQSFEHFHNQAQTSHFIPTNMLIRIFRDSKGLVWIGTDGGGLYRVTPKTKQIKIYNHSKTNKFSLQSNTVIGIGETQNNDIWVFTNYGSINILANESSTVGYHSGSISGSPTRVLSILNCKNGDLWIGTDGEGITLVNKKTGTKKQYIAKTKSGHGLKGNYIQAMVEDKNHNKWIGTYLNGLMYFNTKTDQFKSVNVTNEKGQLATDVRSLHIDKKDRLWVGSNIGITIFALNGEQIAFFPHNKNGLKGSVPEVFIEDELGQLWVGMFEGGICLFQENKTLNQSQFTTYKLANTNNLSENSVIHGASDLHGHLYLINSYSKLVKFNLKEKKTVPIEGFSNEDLHRVSAVLVTDSSNLWVSRTNGISHLDLQKHEDYFYGWKNGTLKDNYLSGSASIDQNNRIYFGGVGGLNYFDPKQMKTSQSRFHLKINQIQIVNRNANEIIPEQLSKGIEQLKSIKLNHKQTSFSFQFSVINDHLDPNYFYAYRLKGFDKNWITTQNKRIATYTNIPYGDYTFEVKAGSKRNIWDIAPQAIQVRILPPLWQRWWAYTIYGFVLIVALFFIIRYSIMWARLKRKLMLEEWQNEKNNELYALKMNFFAKMSHEIQTPLTLIMAPIENMIERADGNLLLKQRLKVIHNNAQRLSRIALELMTVRNRELGKLQLRASKNNISKHCENIALSFTEQARFKHIDFVFESKQDDIMLWYDKEKLEHVIYNLLANAFKFTPREGHIQFKIQSNYEHFFLKISDSGIGINEENLTHIFDMFYQSKEGKEVGGTGIGLALTKELITLHKGEINVVSSVNKGTEFSLKIPLGCEHLNADEIISKTDINEMIQTDDSNKEDLYTPSINPNSKIKLLIVEDNYEMLLLLKDTFSPYYNVFTAENGKEALSVLKETTPNLIISDIMMPIMDGISLCKELKNTKTTQHIPIILLTARNTTQSKLEGLKYGAIEYINKPFNVKELIFKVNNILESHKNLIQKYRTELLSQAEAPQAESPDEKFIESILIELEKNLINPDFKLEDLSNALNMSYSNIYRRFQSITNKTLVDFMRCLRLKKAAMILVKHNYTISEIAFNVGFNDPKYFSRCFKKEYNYTPKQFKQLANSENGDTFLETYDLTIN</sequence>
<keyword evidence="13" id="KW-0472">Membrane</keyword>
<evidence type="ECO:0000256" key="12">
    <source>
        <dbReference type="PROSITE-ProRule" id="PRU00169"/>
    </source>
</evidence>
<dbReference type="OrthoDB" id="717811at2"/>
<evidence type="ECO:0000259" key="14">
    <source>
        <dbReference type="PROSITE" id="PS01124"/>
    </source>
</evidence>
<dbReference type="Pfam" id="PF00512">
    <property type="entry name" value="HisKA"/>
    <property type="match status" value="1"/>
</dbReference>
<keyword evidence="13" id="KW-0812">Transmembrane</keyword>
<dbReference type="SMART" id="SM00342">
    <property type="entry name" value="HTH_ARAC"/>
    <property type="match status" value="1"/>
</dbReference>
<dbReference type="SUPFAM" id="SSF55874">
    <property type="entry name" value="ATPase domain of HSP90 chaperone/DNA topoisomerase II/histidine kinase"/>
    <property type="match status" value="1"/>
</dbReference>
<evidence type="ECO:0000256" key="4">
    <source>
        <dbReference type="ARBA" id="ARBA00022679"/>
    </source>
</evidence>
<dbReference type="InterPro" id="IPR036097">
    <property type="entry name" value="HisK_dim/P_sf"/>
</dbReference>
<evidence type="ECO:0000256" key="6">
    <source>
        <dbReference type="ARBA" id="ARBA00022777"/>
    </source>
</evidence>
<evidence type="ECO:0000313" key="18">
    <source>
        <dbReference type="Proteomes" id="UP000289703"/>
    </source>
</evidence>
<evidence type="ECO:0000256" key="7">
    <source>
        <dbReference type="ARBA" id="ARBA00022840"/>
    </source>
</evidence>
<accession>A0A4Q1JLI5</accession>
<dbReference type="PROSITE" id="PS50110">
    <property type="entry name" value="RESPONSE_REGULATORY"/>
    <property type="match status" value="1"/>
</dbReference>
<proteinExistence type="predicted"/>
<dbReference type="PANTHER" id="PTHR43547:SF2">
    <property type="entry name" value="HYBRID SIGNAL TRANSDUCTION HISTIDINE KINASE C"/>
    <property type="match status" value="1"/>
</dbReference>
<dbReference type="GO" id="GO:0003700">
    <property type="term" value="F:DNA-binding transcription factor activity"/>
    <property type="evidence" value="ECO:0007669"/>
    <property type="project" value="InterPro"/>
</dbReference>
<dbReference type="Gene3D" id="1.10.10.60">
    <property type="entry name" value="Homeodomain-like"/>
    <property type="match status" value="1"/>
</dbReference>
<dbReference type="Pfam" id="PF07495">
    <property type="entry name" value="Y_Y_Y"/>
    <property type="match status" value="1"/>
</dbReference>
<dbReference type="Gene3D" id="1.10.287.130">
    <property type="match status" value="1"/>
</dbReference>
<evidence type="ECO:0000256" key="13">
    <source>
        <dbReference type="SAM" id="Phobius"/>
    </source>
</evidence>
<dbReference type="SMART" id="SM00448">
    <property type="entry name" value="REC"/>
    <property type="match status" value="1"/>
</dbReference>
<evidence type="ECO:0000259" key="15">
    <source>
        <dbReference type="PROSITE" id="PS50109"/>
    </source>
</evidence>
<keyword evidence="10" id="KW-0238">DNA-binding</keyword>
<keyword evidence="13" id="KW-1133">Transmembrane helix</keyword>
<dbReference type="PROSITE" id="PS00041">
    <property type="entry name" value="HTH_ARAC_FAMILY_1"/>
    <property type="match status" value="1"/>
</dbReference>
<dbReference type="SUPFAM" id="SSF52172">
    <property type="entry name" value="CheY-like"/>
    <property type="match status" value="1"/>
</dbReference>
<dbReference type="Gene3D" id="3.30.565.10">
    <property type="entry name" value="Histidine kinase-like ATPase, C-terminal domain"/>
    <property type="match status" value="1"/>
</dbReference>
<feature type="transmembrane region" description="Helical" evidence="13">
    <location>
        <begin position="791"/>
        <end position="813"/>
    </location>
</feature>
<dbReference type="Pfam" id="PF12833">
    <property type="entry name" value="HTH_18"/>
    <property type="match status" value="1"/>
</dbReference>
<dbReference type="InterPro" id="IPR009057">
    <property type="entry name" value="Homeodomain-like_sf"/>
</dbReference>
<comment type="catalytic activity">
    <reaction evidence="1">
        <text>ATP + protein L-histidine = ADP + protein N-phospho-L-histidine.</text>
        <dbReference type="EC" id="2.7.13.3"/>
    </reaction>
</comment>
<dbReference type="CDD" id="cd00082">
    <property type="entry name" value="HisKA"/>
    <property type="match status" value="1"/>
</dbReference>
<dbReference type="EC" id="2.7.13.3" evidence="2"/>
<dbReference type="GO" id="GO:0000155">
    <property type="term" value="F:phosphorelay sensor kinase activity"/>
    <property type="evidence" value="ECO:0007669"/>
    <property type="project" value="InterPro"/>
</dbReference>
<evidence type="ECO:0000256" key="10">
    <source>
        <dbReference type="ARBA" id="ARBA00023125"/>
    </source>
</evidence>
<evidence type="ECO:0000256" key="5">
    <source>
        <dbReference type="ARBA" id="ARBA00022741"/>
    </source>
</evidence>
<dbReference type="PANTHER" id="PTHR43547">
    <property type="entry name" value="TWO-COMPONENT HISTIDINE KINASE"/>
    <property type="match status" value="1"/>
</dbReference>
<feature type="domain" description="Response regulatory" evidence="16">
    <location>
        <begin position="1100"/>
        <end position="1215"/>
    </location>
</feature>
<dbReference type="Pfam" id="PF00072">
    <property type="entry name" value="Response_reg"/>
    <property type="match status" value="1"/>
</dbReference>
<reference evidence="17 18" key="1">
    <citation type="submission" date="2019-01" db="EMBL/GenBank/DDBJ databases">
        <title>Ancylomarina salipaludis sp. nov., isolated from a salt marsh.</title>
        <authorList>
            <person name="Yoon J.-H."/>
        </authorList>
    </citation>
    <scope>NUCLEOTIDE SEQUENCE [LARGE SCALE GENOMIC DNA]</scope>
    <source>
        <strain evidence="17 18">SHSM-M15</strain>
    </source>
</reference>
<dbReference type="InterPro" id="IPR005467">
    <property type="entry name" value="His_kinase_dom"/>
</dbReference>
<keyword evidence="9" id="KW-0805">Transcription regulation</keyword>
<dbReference type="Gene3D" id="2.60.40.10">
    <property type="entry name" value="Immunoglobulins"/>
    <property type="match status" value="1"/>
</dbReference>
<dbReference type="SUPFAM" id="SSF47384">
    <property type="entry name" value="Homodimeric domain of signal transducing histidine kinase"/>
    <property type="match status" value="1"/>
</dbReference>
<dbReference type="InterPro" id="IPR015943">
    <property type="entry name" value="WD40/YVTN_repeat-like_dom_sf"/>
</dbReference>
<dbReference type="Gene3D" id="2.130.10.10">
    <property type="entry name" value="YVTN repeat-like/Quinoprotein amine dehydrogenase"/>
    <property type="match status" value="2"/>
</dbReference>
<dbReference type="InterPro" id="IPR004358">
    <property type="entry name" value="Sig_transdc_His_kin-like_C"/>
</dbReference>
<dbReference type="Pfam" id="PF02518">
    <property type="entry name" value="HATPase_c"/>
    <property type="match status" value="1"/>
</dbReference>
<evidence type="ECO:0000256" key="2">
    <source>
        <dbReference type="ARBA" id="ARBA00012438"/>
    </source>
</evidence>
<keyword evidence="6 17" id="KW-0418">Kinase</keyword>
<feature type="modified residue" description="4-aspartylphosphate" evidence="12">
    <location>
        <position position="1148"/>
    </location>
</feature>
<dbReference type="EMBL" id="SAXA01000007">
    <property type="protein sequence ID" value="RXQ94540.1"/>
    <property type="molecule type" value="Genomic_DNA"/>
</dbReference>
<dbReference type="PROSITE" id="PS01124">
    <property type="entry name" value="HTH_ARAC_FAMILY_2"/>
    <property type="match status" value="1"/>
</dbReference>
<dbReference type="GO" id="GO:0043565">
    <property type="term" value="F:sequence-specific DNA binding"/>
    <property type="evidence" value="ECO:0007669"/>
    <property type="project" value="InterPro"/>
</dbReference>
<keyword evidence="4" id="KW-0808">Transferase</keyword>
<dbReference type="InterPro" id="IPR018060">
    <property type="entry name" value="HTH_AraC"/>
</dbReference>
<dbReference type="InterPro" id="IPR001789">
    <property type="entry name" value="Sig_transdc_resp-reg_receiver"/>
</dbReference>
<protein>
    <recommendedName>
        <fullName evidence="2">histidine kinase</fullName>
        <ecNumber evidence="2">2.7.13.3</ecNumber>
    </recommendedName>
</protein>
<organism evidence="17 18">
    <name type="scientific">Ancylomarina salipaludis</name>
    <dbReference type="NCBI Taxonomy" id="2501299"/>
    <lineage>
        <taxon>Bacteria</taxon>
        <taxon>Pseudomonadati</taxon>
        <taxon>Bacteroidota</taxon>
        <taxon>Bacteroidia</taxon>
        <taxon>Marinilabiliales</taxon>
        <taxon>Marinifilaceae</taxon>
        <taxon>Ancylomarina</taxon>
    </lineage>
</organism>
<gene>
    <name evidence="17" type="ORF">EO244_09690</name>
</gene>
<dbReference type="InterPro" id="IPR013783">
    <property type="entry name" value="Ig-like_fold"/>
</dbReference>
<evidence type="ECO:0000256" key="1">
    <source>
        <dbReference type="ARBA" id="ARBA00000085"/>
    </source>
</evidence>
<evidence type="ECO:0000256" key="9">
    <source>
        <dbReference type="ARBA" id="ARBA00023015"/>
    </source>
</evidence>
<comment type="caution">
    <text evidence="17">The sequence shown here is derived from an EMBL/GenBank/DDBJ whole genome shotgun (WGS) entry which is preliminary data.</text>
</comment>
<feature type="domain" description="HTH araC/xylS-type" evidence="14">
    <location>
        <begin position="1247"/>
        <end position="1346"/>
    </location>
</feature>
<evidence type="ECO:0000256" key="11">
    <source>
        <dbReference type="ARBA" id="ARBA00023163"/>
    </source>
</evidence>
<dbReference type="SMART" id="SM00387">
    <property type="entry name" value="HATPase_c"/>
    <property type="match status" value="1"/>
</dbReference>
<dbReference type="RefSeq" id="WP_129254467.1">
    <property type="nucleotide sequence ID" value="NZ_SAXA01000007.1"/>
</dbReference>